<dbReference type="Proteomes" id="UP001628156">
    <property type="component" value="Unassembled WGS sequence"/>
</dbReference>
<evidence type="ECO:0000313" key="2">
    <source>
        <dbReference type="EMBL" id="GAB1219732.1"/>
    </source>
</evidence>
<evidence type="ECO:0000259" key="1">
    <source>
        <dbReference type="PROSITE" id="PS50238"/>
    </source>
</evidence>
<gene>
    <name evidence="2" type="ORF">ENUP19_0041G0089</name>
</gene>
<dbReference type="PANTHER" id="PTHR45808:SF2">
    <property type="entry name" value="RHO GTPASE-ACTIVATING PROTEIN 68F"/>
    <property type="match status" value="1"/>
</dbReference>
<dbReference type="SUPFAM" id="SSF48350">
    <property type="entry name" value="GTPase activation domain, GAP"/>
    <property type="match status" value="1"/>
</dbReference>
<dbReference type="SMART" id="SM00324">
    <property type="entry name" value="RhoGAP"/>
    <property type="match status" value="1"/>
</dbReference>
<reference evidence="2 3" key="1">
    <citation type="journal article" date="2019" name="PLoS Negl. Trop. Dis.">
        <title>Whole genome sequencing of Entamoeba nuttalli reveals mammalian host-related molecular signatures and a novel octapeptide-repeat surface protein.</title>
        <authorList>
            <person name="Tanaka M."/>
            <person name="Makiuchi T."/>
            <person name="Komiyama T."/>
            <person name="Shiina T."/>
            <person name="Osaki K."/>
            <person name="Tachibana H."/>
        </authorList>
    </citation>
    <scope>NUCLEOTIDE SEQUENCE [LARGE SCALE GENOMIC DNA]</scope>
    <source>
        <strain evidence="2 3">P19-061405</strain>
    </source>
</reference>
<protein>
    <recommendedName>
        <fullName evidence="1">Rho-GAP domain-containing protein</fullName>
    </recommendedName>
</protein>
<dbReference type="EMBL" id="BAAFRS010000041">
    <property type="protein sequence ID" value="GAB1219732.1"/>
    <property type="molecule type" value="Genomic_DNA"/>
</dbReference>
<dbReference type="InterPro" id="IPR000198">
    <property type="entry name" value="RhoGAP_dom"/>
</dbReference>
<comment type="caution">
    <text evidence="2">The sequence shown here is derived from an EMBL/GenBank/DDBJ whole genome shotgun (WGS) entry which is preliminary data.</text>
</comment>
<dbReference type="PANTHER" id="PTHR45808">
    <property type="entry name" value="RHO GTPASE-ACTIVATING PROTEIN 68F"/>
    <property type="match status" value="1"/>
</dbReference>
<dbReference type="Gene3D" id="1.10.555.10">
    <property type="entry name" value="Rho GTPase activation protein"/>
    <property type="match status" value="1"/>
</dbReference>
<feature type="domain" description="Rho-GAP" evidence="1">
    <location>
        <begin position="154"/>
        <end position="325"/>
    </location>
</feature>
<accession>A0ABQ0DA44</accession>
<dbReference type="InterPro" id="IPR008936">
    <property type="entry name" value="Rho_GTPase_activation_prot"/>
</dbReference>
<evidence type="ECO:0000313" key="3">
    <source>
        <dbReference type="Proteomes" id="UP001628156"/>
    </source>
</evidence>
<keyword evidence="3" id="KW-1185">Reference proteome</keyword>
<dbReference type="PROSITE" id="PS50238">
    <property type="entry name" value="RHOGAP"/>
    <property type="match status" value="1"/>
</dbReference>
<dbReference type="CDD" id="cd00159">
    <property type="entry name" value="RhoGAP"/>
    <property type="match status" value="1"/>
</dbReference>
<proteinExistence type="predicted"/>
<name>A0ABQ0DA44_9EUKA</name>
<sequence length="325" mass="37820">MISSNHKITKQLELLFNKRKEKEPILCECMNLSYDNKNMKWHDEDKEYCVSIFNGHFIFYDKNNKGVVDFVIPIISSIQSTEEDDTIMLTGVYGVPVLCLINKNKFFLRVATRILIKQCSVSFQSLIETNQLKSNSSVLQITYLPLFGNSIQIIMLAHFYDPKRLQVPDFVYKSIKYLAMITETEGLFRLSGDSSEMEEIRELINKGEEIIFPKYSIHSISNLLKYFFRSLPHGLIPQTNMYKMVERIQNTSRSETIQILKEEVHCLSLPVFTILSLLNELMMKILELSQINKMTEKNLLICFSPSLKINGVLLQYLLFCSELYQ</sequence>
<dbReference type="Pfam" id="PF00620">
    <property type="entry name" value="RhoGAP"/>
    <property type="match status" value="1"/>
</dbReference>
<organism evidence="2 3">
    <name type="scientific">Entamoeba nuttalli</name>
    <dbReference type="NCBI Taxonomy" id="412467"/>
    <lineage>
        <taxon>Eukaryota</taxon>
        <taxon>Amoebozoa</taxon>
        <taxon>Evosea</taxon>
        <taxon>Archamoebae</taxon>
        <taxon>Mastigamoebida</taxon>
        <taxon>Entamoebidae</taxon>
        <taxon>Entamoeba</taxon>
    </lineage>
</organism>